<protein>
    <submittedName>
        <fullName evidence="5">Uncharacterized protein</fullName>
    </submittedName>
</protein>
<dbReference type="InterPro" id="IPR023213">
    <property type="entry name" value="CAT-like_dom_sf"/>
</dbReference>
<name>A0AAQ3TFQ4_PASNO</name>
<evidence type="ECO:0000313" key="5">
    <source>
        <dbReference type="EMBL" id="WVZ71705.1"/>
    </source>
</evidence>
<dbReference type="EMBL" id="CP144748">
    <property type="protein sequence ID" value="WVZ71705.1"/>
    <property type="molecule type" value="Genomic_DNA"/>
</dbReference>
<dbReference type="PANTHER" id="PTHR31642:SF16">
    <property type="entry name" value="OS08G0543400 PROTEIN"/>
    <property type="match status" value="1"/>
</dbReference>
<sequence>MAAASEVQVLETTFVKPSEATPGDGLWVSPLDLEMAHAGHTPTVYLYSATGAADFFDVARIKASLAKALAAFYPLAGRLGADESGRIQISCTGEGVLFVVARADGVTLADIKDVKPSPELTRQFVPRVEPRTLMLAIQVTFLKCGGVALGTSLHHISIDAPSAFHFFSTWSAISRDGDGAVLEPPCHDRTLLRARSPPRVHPDALSTFYPRLIFSGPARPAVSEVFVVSKGQVAALRRVSGGTSTFCAVAALVWQCACAARRLPPDSEARLTFPGNVRRRISPPLPDRYFGNALIVLSVAGPARGVTEAGLDAVAGRIRGAIRRLDDELVRSAIDYFELDDEERVPMKGALAESNLQIISWLGMPMYDADFGWGGPLHMSRAESVRGGFVYLMNDGPTEDDGVRVLMCMEAENMEALARVLNEKLRCVEEEAAANLVVKQQEAQAAKNTTPTPTPIKEPERVLYPAELPAAS</sequence>
<dbReference type="GO" id="GO:0016747">
    <property type="term" value="F:acyltransferase activity, transferring groups other than amino-acyl groups"/>
    <property type="evidence" value="ECO:0007669"/>
    <property type="project" value="UniProtKB-ARBA"/>
</dbReference>
<keyword evidence="3" id="KW-0012">Acyltransferase</keyword>
<accession>A0AAQ3TFQ4</accession>
<dbReference type="Pfam" id="PF02458">
    <property type="entry name" value="Transferase"/>
    <property type="match status" value="1"/>
</dbReference>
<dbReference type="InterPro" id="IPR050317">
    <property type="entry name" value="Plant_Fungal_Acyltransferase"/>
</dbReference>
<dbReference type="Gene3D" id="3.30.559.10">
    <property type="entry name" value="Chloramphenicol acetyltransferase-like domain"/>
    <property type="match status" value="2"/>
</dbReference>
<keyword evidence="6" id="KW-1185">Reference proteome</keyword>
<dbReference type="Proteomes" id="UP001341281">
    <property type="component" value="Chromosome 04"/>
</dbReference>
<comment type="similarity">
    <text evidence="1">Belongs to the plant acyltransferase family.</text>
</comment>
<proteinExistence type="inferred from homology"/>
<evidence type="ECO:0000256" key="2">
    <source>
        <dbReference type="ARBA" id="ARBA00022679"/>
    </source>
</evidence>
<evidence type="ECO:0000256" key="3">
    <source>
        <dbReference type="ARBA" id="ARBA00023315"/>
    </source>
</evidence>
<gene>
    <name evidence="5" type="ORF">U9M48_020257</name>
</gene>
<evidence type="ECO:0000256" key="4">
    <source>
        <dbReference type="SAM" id="MobiDB-lite"/>
    </source>
</evidence>
<dbReference type="PANTHER" id="PTHR31642">
    <property type="entry name" value="TRICHOTHECENE 3-O-ACETYLTRANSFERASE"/>
    <property type="match status" value="1"/>
</dbReference>
<organism evidence="5 6">
    <name type="scientific">Paspalum notatum var. saurae</name>
    <dbReference type="NCBI Taxonomy" id="547442"/>
    <lineage>
        <taxon>Eukaryota</taxon>
        <taxon>Viridiplantae</taxon>
        <taxon>Streptophyta</taxon>
        <taxon>Embryophyta</taxon>
        <taxon>Tracheophyta</taxon>
        <taxon>Spermatophyta</taxon>
        <taxon>Magnoliopsida</taxon>
        <taxon>Liliopsida</taxon>
        <taxon>Poales</taxon>
        <taxon>Poaceae</taxon>
        <taxon>PACMAD clade</taxon>
        <taxon>Panicoideae</taxon>
        <taxon>Andropogonodae</taxon>
        <taxon>Paspaleae</taxon>
        <taxon>Paspalinae</taxon>
        <taxon>Paspalum</taxon>
    </lineage>
</organism>
<keyword evidence="2" id="KW-0808">Transferase</keyword>
<evidence type="ECO:0000313" key="6">
    <source>
        <dbReference type="Proteomes" id="UP001341281"/>
    </source>
</evidence>
<reference evidence="5 6" key="1">
    <citation type="submission" date="2024-02" db="EMBL/GenBank/DDBJ databases">
        <title>High-quality chromosome-scale genome assembly of Pensacola bahiagrass (Paspalum notatum Flugge var. saurae).</title>
        <authorList>
            <person name="Vega J.M."/>
            <person name="Podio M."/>
            <person name="Orjuela J."/>
            <person name="Siena L.A."/>
            <person name="Pessino S.C."/>
            <person name="Combes M.C."/>
            <person name="Mariac C."/>
            <person name="Albertini E."/>
            <person name="Pupilli F."/>
            <person name="Ortiz J.P.A."/>
            <person name="Leblanc O."/>
        </authorList>
    </citation>
    <scope>NUCLEOTIDE SEQUENCE [LARGE SCALE GENOMIC DNA]</scope>
    <source>
        <strain evidence="5">R1</strain>
        <tissue evidence="5">Leaf</tissue>
    </source>
</reference>
<dbReference type="AlphaFoldDB" id="A0AAQ3TFQ4"/>
<evidence type="ECO:0000256" key="1">
    <source>
        <dbReference type="ARBA" id="ARBA00009861"/>
    </source>
</evidence>
<feature type="region of interest" description="Disordered" evidence="4">
    <location>
        <begin position="443"/>
        <end position="472"/>
    </location>
</feature>